<keyword evidence="3" id="KW-1185">Reference proteome</keyword>
<organism evidence="2 3">
    <name type="scientific">Paraburkholderia acidicola</name>
    <dbReference type="NCBI Taxonomy" id="1912599"/>
    <lineage>
        <taxon>Bacteria</taxon>
        <taxon>Pseudomonadati</taxon>
        <taxon>Pseudomonadota</taxon>
        <taxon>Betaproteobacteria</taxon>
        <taxon>Burkholderiales</taxon>
        <taxon>Burkholderiaceae</taxon>
        <taxon>Paraburkholderia</taxon>
    </lineage>
</organism>
<gene>
    <name evidence="2" type="ORF">N0A02_00645</name>
</gene>
<evidence type="ECO:0000259" key="1">
    <source>
        <dbReference type="Pfam" id="PF20109"/>
    </source>
</evidence>
<comment type="caution">
    <text evidence="2">The sequence shown here is derived from an EMBL/GenBank/DDBJ whole genome shotgun (WGS) entry which is preliminary data.</text>
</comment>
<protein>
    <recommendedName>
        <fullName evidence="1">Transcriptional regulator-like domain-containing protein</fullName>
    </recommendedName>
</protein>
<dbReference type="EMBL" id="JAOALG010000001">
    <property type="protein sequence ID" value="MEQ5837946.1"/>
    <property type="molecule type" value="Genomic_DNA"/>
</dbReference>
<accession>A0ABV1LFB5</accession>
<reference evidence="2 3" key="1">
    <citation type="journal article" date="2024" name="Chem. Sci.">
        <title>Discovery of a lagriamide polyketide by integrated genome mining, isotopic labeling, and untargeted metabolomics.</title>
        <authorList>
            <person name="Fergusson C.H."/>
            <person name="Saulog J."/>
            <person name="Paulo B.S."/>
            <person name="Wilson D.M."/>
            <person name="Liu D.Y."/>
            <person name="Morehouse N.J."/>
            <person name="Waterworth S."/>
            <person name="Barkei J."/>
            <person name="Gray C.A."/>
            <person name="Kwan J.C."/>
            <person name="Eustaquio A.S."/>
            <person name="Linington R.G."/>
        </authorList>
    </citation>
    <scope>NUCLEOTIDE SEQUENCE [LARGE SCALE GENOMIC DNA]</scope>
    <source>
        <strain evidence="2 3">RL17-338-BIF-B</strain>
    </source>
</reference>
<sequence length="264" mass="30643">MAVTDNVRKERLVEVAKITRVSLSDGRNIEAYEGWEKWDYRRWAWEYLRRNPAFREACSAASMIKVKSERVTRKREIAAEFMLRRYRHCDFPYEEGKRPPTFAATRASPKSESSEVQEWSVQLRPDQVALVFHLGISLHSKTAVKALLSSARKQLERRVQYLRDRTEHHKLHPQPHLNREQHLHNLRLLDAFRSGGKPIDIARAKWYESYAKGVPAPRVAERIRKAHESAKALTEFGYIALLTATDREGKLPIGPKVPTPKRVS</sequence>
<dbReference type="Pfam" id="PF20109">
    <property type="entry name" value="Trans_reg_dom"/>
    <property type="match status" value="1"/>
</dbReference>
<evidence type="ECO:0000313" key="3">
    <source>
        <dbReference type="Proteomes" id="UP001469089"/>
    </source>
</evidence>
<evidence type="ECO:0000313" key="2">
    <source>
        <dbReference type="EMBL" id="MEQ5837946.1"/>
    </source>
</evidence>
<dbReference type="Proteomes" id="UP001469089">
    <property type="component" value="Unassembled WGS sequence"/>
</dbReference>
<dbReference type="InterPro" id="IPR045465">
    <property type="entry name" value="Trans_reg_dom"/>
</dbReference>
<name>A0ABV1LFB5_9BURK</name>
<proteinExistence type="predicted"/>
<dbReference type="RefSeq" id="WP_349540863.1">
    <property type="nucleotide sequence ID" value="NZ_JAOALG010000001.1"/>
</dbReference>
<feature type="domain" description="Transcriptional regulator-like" evidence="1">
    <location>
        <begin position="27"/>
        <end position="70"/>
    </location>
</feature>